<dbReference type="Pfam" id="PF00122">
    <property type="entry name" value="E1-E2_ATPase"/>
    <property type="match status" value="1"/>
</dbReference>
<dbReference type="Gene3D" id="6.10.140.890">
    <property type="match status" value="1"/>
</dbReference>
<keyword evidence="5" id="KW-0479">Metal-binding</keyword>
<dbReference type="Pfam" id="PF00702">
    <property type="entry name" value="Hydrolase"/>
    <property type="match status" value="1"/>
</dbReference>
<dbReference type="InterPro" id="IPR023298">
    <property type="entry name" value="ATPase_P-typ_TM_dom_sf"/>
</dbReference>
<gene>
    <name evidence="16" type="ORF">RJ641_001008</name>
</gene>
<dbReference type="PROSITE" id="PS00154">
    <property type="entry name" value="ATPASE_E1_E2"/>
    <property type="match status" value="1"/>
</dbReference>
<dbReference type="GO" id="GO:0120029">
    <property type="term" value="P:proton export across plasma membrane"/>
    <property type="evidence" value="ECO:0007669"/>
    <property type="project" value="UniProtKB-UniRule"/>
</dbReference>
<evidence type="ECO:0000256" key="6">
    <source>
        <dbReference type="ARBA" id="ARBA00022741"/>
    </source>
</evidence>
<evidence type="ECO:0000256" key="12">
    <source>
        <dbReference type="ARBA" id="ARBA00023136"/>
    </source>
</evidence>
<dbReference type="GO" id="GO:0046872">
    <property type="term" value="F:metal ion binding"/>
    <property type="evidence" value="ECO:0007669"/>
    <property type="project" value="UniProtKB-KW"/>
</dbReference>
<dbReference type="SUPFAM" id="SSF81653">
    <property type="entry name" value="Calcium ATPase, transduction domain A"/>
    <property type="match status" value="1"/>
</dbReference>
<accession>A0AAN8ZWD2</accession>
<dbReference type="InterPro" id="IPR008250">
    <property type="entry name" value="ATPase_P-typ_transduc_dom_A_sf"/>
</dbReference>
<dbReference type="PRINTS" id="PR00120">
    <property type="entry name" value="HATPASE"/>
</dbReference>
<feature type="transmembrane region" description="Helical" evidence="14">
    <location>
        <begin position="717"/>
        <end position="740"/>
    </location>
</feature>
<keyword evidence="4 14" id="KW-0812">Transmembrane</keyword>
<evidence type="ECO:0000256" key="9">
    <source>
        <dbReference type="ARBA" id="ARBA00022842"/>
    </source>
</evidence>
<evidence type="ECO:0000313" key="16">
    <source>
        <dbReference type="EMBL" id="KAK6947535.1"/>
    </source>
</evidence>
<comment type="caution">
    <text evidence="14">Lacks conserved residue(s) required for the propagation of feature annotation.</text>
</comment>
<dbReference type="SUPFAM" id="SSF81665">
    <property type="entry name" value="Calcium ATPase, transmembrane domain M"/>
    <property type="match status" value="1"/>
</dbReference>
<dbReference type="SUPFAM" id="SSF56784">
    <property type="entry name" value="HAD-like"/>
    <property type="match status" value="1"/>
</dbReference>
<dbReference type="CDD" id="cd02076">
    <property type="entry name" value="P-type_ATPase_H"/>
    <property type="match status" value="1"/>
</dbReference>
<dbReference type="FunFam" id="2.70.150.10:FF:000004">
    <property type="entry name" value="Plasma membrane ATPase"/>
    <property type="match status" value="1"/>
</dbReference>
<evidence type="ECO:0000256" key="2">
    <source>
        <dbReference type="ARBA" id="ARBA00008804"/>
    </source>
</evidence>
<dbReference type="AlphaFoldDB" id="A0AAN8ZWD2"/>
<evidence type="ECO:0000256" key="3">
    <source>
        <dbReference type="ARBA" id="ARBA00022553"/>
    </source>
</evidence>
<dbReference type="GO" id="GO:0005886">
    <property type="term" value="C:plasma membrane"/>
    <property type="evidence" value="ECO:0007669"/>
    <property type="project" value="UniProtKB-SubCell"/>
</dbReference>
<feature type="transmembrane region" description="Helical" evidence="14">
    <location>
        <begin position="838"/>
        <end position="855"/>
    </location>
</feature>
<dbReference type="SMART" id="SM00831">
    <property type="entry name" value="Cation_ATPase_N"/>
    <property type="match status" value="1"/>
</dbReference>
<evidence type="ECO:0000256" key="1">
    <source>
        <dbReference type="ARBA" id="ARBA00004141"/>
    </source>
</evidence>
<evidence type="ECO:0000259" key="15">
    <source>
        <dbReference type="SMART" id="SM00831"/>
    </source>
</evidence>
<dbReference type="Gene3D" id="3.40.50.1000">
    <property type="entry name" value="HAD superfamily/HAD-like"/>
    <property type="match status" value="1"/>
</dbReference>
<comment type="catalytic activity">
    <reaction evidence="13 14">
        <text>ATP + H2O + H(+)(in) = ADP + phosphate + 2 H(+)(out)</text>
        <dbReference type="Rhea" id="RHEA:20852"/>
        <dbReference type="ChEBI" id="CHEBI:15377"/>
        <dbReference type="ChEBI" id="CHEBI:15378"/>
        <dbReference type="ChEBI" id="CHEBI:30616"/>
        <dbReference type="ChEBI" id="CHEBI:43474"/>
        <dbReference type="ChEBI" id="CHEBI:456216"/>
        <dbReference type="EC" id="7.1.2.1"/>
    </reaction>
</comment>
<evidence type="ECO:0000313" key="17">
    <source>
        <dbReference type="Proteomes" id="UP001370490"/>
    </source>
</evidence>
<evidence type="ECO:0000256" key="11">
    <source>
        <dbReference type="ARBA" id="ARBA00023065"/>
    </source>
</evidence>
<keyword evidence="11 14" id="KW-0406">Ion transport</keyword>
<dbReference type="Proteomes" id="UP001370490">
    <property type="component" value="Unassembled WGS sequence"/>
</dbReference>
<evidence type="ECO:0000256" key="10">
    <source>
        <dbReference type="ARBA" id="ARBA00022989"/>
    </source>
</evidence>
<comment type="caution">
    <text evidence="16">The sequence shown here is derived from an EMBL/GenBank/DDBJ whole genome shotgun (WGS) entry which is preliminary data.</text>
</comment>
<dbReference type="InterPro" id="IPR036412">
    <property type="entry name" value="HAD-like_sf"/>
</dbReference>
<keyword evidence="6 14" id="KW-0547">Nucleotide-binding</keyword>
<dbReference type="NCBIfam" id="TIGR01494">
    <property type="entry name" value="ATPase_P-type"/>
    <property type="match status" value="2"/>
</dbReference>
<evidence type="ECO:0000256" key="14">
    <source>
        <dbReference type="RuleBase" id="RU362083"/>
    </source>
</evidence>
<dbReference type="FunFam" id="3.40.1110.10:FF:000004">
    <property type="entry name" value="Plasma membrane ATPase"/>
    <property type="match status" value="1"/>
</dbReference>
<organism evidence="16 17">
    <name type="scientific">Dillenia turbinata</name>
    <dbReference type="NCBI Taxonomy" id="194707"/>
    <lineage>
        <taxon>Eukaryota</taxon>
        <taxon>Viridiplantae</taxon>
        <taxon>Streptophyta</taxon>
        <taxon>Embryophyta</taxon>
        <taxon>Tracheophyta</taxon>
        <taxon>Spermatophyta</taxon>
        <taxon>Magnoliopsida</taxon>
        <taxon>eudicotyledons</taxon>
        <taxon>Gunneridae</taxon>
        <taxon>Pentapetalae</taxon>
        <taxon>Dilleniales</taxon>
        <taxon>Dilleniaceae</taxon>
        <taxon>Dillenia</taxon>
    </lineage>
</organism>
<dbReference type="Gene3D" id="2.70.150.10">
    <property type="entry name" value="Calcium-transporting ATPase, cytoplasmic transduction domain A"/>
    <property type="match status" value="1"/>
</dbReference>
<keyword evidence="14" id="KW-1278">Translocase</keyword>
<keyword evidence="17" id="KW-1185">Reference proteome</keyword>
<dbReference type="GO" id="GO:0008553">
    <property type="term" value="F:P-type proton-exporting transporter activity"/>
    <property type="evidence" value="ECO:0007669"/>
    <property type="project" value="UniProtKB-UniRule"/>
</dbReference>
<sequence length="968" mass="106080">MDLNLQTICPCATGQGLRQEIAMANTTISLEAISKETVDLENIPLEEVCDYLKCTREGLNSDEVQERLNVFGYNKLEEKKESKILKFLGFMWNPLSWVMEAAAIMAITMARGDHKPADYHDFIGIVALLIINSTISFIEENNAGNAAAALMARLAPKAKVLRDGKWSEEDASVLVPGDIISIKLGDIIPADARLLEGDPLKIDQSALTGESLPVTKNPGDGVYSGSTCKQGEIEAVVIATGVHTFFGKAAHLVENTTHVGHFQQVLTAIGNFCICSIAVGMLIEIIVIYGPQGRHYREGIDNLLVLLIGGIPIAMPTVLSVTMAIGSHRLSQQGAITKRMTAIEEMAGMDVLCSDKTGTLTLNKLTVDKTLIEVVFAKDVDKDMVVLMAARASRLENQDAIDSAIVSMLADPKEARAGITEVHFLPFNPTDKRTALTYIDGAGKMHRVSKGAPEQILNLAHNRSNIEKKVHSIIDKFAERGLRSLAVARQEVPAENKDSPGGPWEFVGLLPLFDPPRHDSAETIRRALDLGVSVKMITGDQLAIAKETGRRLGMGTNMYPSSSLLGESKDESIAALPIEELIENADGFAGILQGRKHICGMTGDGVNDAPALKKADIGIAVADATDAARSASDIVLTEPGLSVIISAVLTSRAIFQRMKNYTIYAVSITIRIVLGFMLLTVFWKFNFPPFMVLVIAVLNDDRVKPSPIPDSWKLSEIFATGVVIGTYLAIMTVIFFWAAYETNFFPNTFGVKNFHSSHWDLTDKHKIKELNAMLASAVYLQVSTISQALIFVSRSRGWSFTERPGLLLVAAFIIAQLVATVVSATASWEFAGIKKIGWGWTGVIWLYNILTYLLLDPIKFAVRYALSGRAWGLVLDQRTAFTTQKDFGKEAREAAWATEQRTLHGLQSAQTKAFSDWHTFRDINVMAEEAKRRAEIARLRELHTLKGRVESFARLKGLDIDVNPHYTV</sequence>
<evidence type="ECO:0000256" key="5">
    <source>
        <dbReference type="ARBA" id="ARBA00022723"/>
    </source>
</evidence>
<dbReference type="EC" id="7.1.2.1" evidence="14"/>
<keyword evidence="10 14" id="KW-1133">Transmembrane helix</keyword>
<dbReference type="GO" id="GO:0016887">
    <property type="term" value="F:ATP hydrolysis activity"/>
    <property type="evidence" value="ECO:0007669"/>
    <property type="project" value="InterPro"/>
</dbReference>
<evidence type="ECO:0000256" key="4">
    <source>
        <dbReference type="ARBA" id="ARBA00022692"/>
    </source>
</evidence>
<dbReference type="InterPro" id="IPR018303">
    <property type="entry name" value="ATPase_P-typ_P_site"/>
</dbReference>
<keyword evidence="9 14" id="KW-0460">Magnesium</keyword>
<evidence type="ECO:0000256" key="13">
    <source>
        <dbReference type="ARBA" id="ARBA00048122"/>
    </source>
</evidence>
<comment type="similarity">
    <text evidence="2 14">Belongs to the cation transport ATPase (P-type) (TC 3.A.3) family. Type IIIA subfamily.</text>
</comment>
<dbReference type="InterPro" id="IPR059000">
    <property type="entry name" value="ATPase_P-type_domA"/>
</dbReference>
<keyword evidence="12 14" id="KW-0472">Membrane</keyword>
<dbReference type="FunFam" id="3.40.50.1000:FF:000211">
    <property type="entry name" value="Plasma membrane ATPase"/>
    <property type="match status" value="1"/>
</dbReference>
<dbReference type="InterPro" id="IPR006534">
    <property type="entry name" value="P-type_ATPase_IIIA"/>
</dbReference>
<dbReference type="InterPro" id="IPR001757">
    <property type="entry name" value="P_typ_ATPase"/>
</dbReference>
<dbReference type="Gene3D" id="1.20.1110.10">
    <property type="entry name" value="Calcium-transporting ATPase, transmembrane domain"/>
    <property type="match status" value="1"/>
</dbReference>
<feature type="domain" description="Cation-transporting P-type ATPase N-terminal" evidence="15">
    <location>
        <begin position="39"/>
        <end position="111"/>
    </location>
</feature>
<keyword evidence="8 14" id="KW-0067">ATP-binding</keyword>
<dbReference type="InterPro" id="IPR023214">
    <property type="entry name" value="HAD_sf"/>
</dbReference>
<dbReference type="Pfam" id="PF00690">
    <property type="entry name" value="Cation_ATPase_N"/>
    <property type="match status" value="1"/>
</dbReference>
<dbReference type="InterPro" id="IPR023299">
    <property type="entry name" value="ATPase_P-typ_cyto_dom_N"/>
</dbReference>
<feature type="transmembrane region" description="Helical" evidence="14">
    <location>
        <begin position="661"/>
        <end position="683"/>
    </location>
</feature>
<dbReference type="EMBL" id="JBAMMX010000001">
    <property type="protein sequence ID" value="KAK6947535.1"/>
    <property type="molecule type" value="Genomic_DNA"/>
</dbReference>
<keyword evidence="3" id="KW-0597">Phosphoprotein</keyword>
<dbReference type="InterPro" id="IPR004014">
    <property type="entry name" value="ATPase_P-typ_cation-transptr_N"/>
</dbReference>
<reference evidence="16 17" key="1">
    <citation type="submission" date="2023-12" db="EMBL/GenBank/DDBJ databases">
        <title>A high-quality genome assembly for Dillenia turbinata (Dilleniales).</title>
        <authorList>
            <person name="Chanderbali A."/>
        </authorList>
    </citation>
    <scope>NUCLEOTIDE SEQUENCE [LARGE SCALE GENOMIC DNA]</scope>
    <source>
        <strain evidence="16">LSX21</strain>
        <tissue evidence="16">Leaf</tissue>
    </source>
</reference>
<comment type="subcellular location">
    <subcellularLocation>
        <location evidence="14">Cell membrane</location>
        <topology evidence="14">Multi-pass membrane protein</topology>
    </subcellularLocation>
    <subcellularLocation>
        <location evidence="1">Membrane</location>
        <topology evidence="1">Multi-pass membrane protein</topology>
    </subcellularLocation>
</comment>
<name>A0AAN8ZWD2_9MAGN</name>
<protein>
    <recommendedName>
        <fullName evidence="14">Plasma membrane ATPase</fullName>
        <ecNumber evidence="14">7.1.2.1</ecNumber>
    </recommendedName>
</protein>
<dbReference type="PRINTS" id="PR00119">
    <property type="entry name" value="CATATPASE"/>
</dbReference>
<evidence type="ECO:0000256" key="8">
    <source>
        <dbReference type="ARBA" id="ARBA00022840"/>
    </source>
</evidence>
<dbReference type="GO" id="GO:0005524">
    <property type="term" value="F:ATP binding"/>
    <property type="evidence" value="ECO:0007669"/>
    <property type="project" value="UniProtKB-UniRule"/>
</dbReference>
<feature type="transmembrane region" description="Helical" evidence="14">
    <location>
        <begin position="268"/>
        <end position="291"/>
    </location>
</feature>
<dbReference type="NCBIfam" id="TIGR01647">
    <property type="entry name" value="ATPase-IIIA_H"/>
    <property type="match status" value="1"/>
</dbReference>
<feature type="transmembrane region" description="Helical" evidence="14">
    <location>
        <begin position="303"/>
        <end position="325"/>
    </location>
</feature>
<evidence type="ECO:0000256" key="7">
    <source>
        <dbReference type="ARBA" id="ARBA00022781"/>
    </source>
</evidence>
<proteinExistence type="inferred from homology"/>
<feature type="transmembrane region" description="Helical" evidence="14">
    <location>
        <begin position="805"/>
        <end position="826"/>
    </location>
</feature>
<keyword evidence="14" id="KW-0813">Transport</keyword>
<keyword evidence="7 14" id="KW-0375">Hydrogen ion transport</keyword>
<dbReference type="PANTHER" id="PTHR42861">
    <property type="entry name" value="CALCIUM-TRANSPORTING ATPASE"/>
    <property type="match status" value="1"/>
</dbReference>
<dbReference type="Gene3D" id="3.40.1110.10">
    <property type="entry name" value="Calcium-transporting ATPase, cytoplasmic domain N"/>
    <property type="match status" value="1"/>
</dbReference>